<dbReference type="EMBL" id="CP031423">
    <property type="protein sequence ID" value="AZS37579.1"/>
    <property type="molecule type" value="Genomic_DNA"/>
</dbReference>
<evidence type="ECO:0000313" key="3">
    <source>
        <dbReference type="Proteomes" id="UP000276888"/>
    </source>
</evidence>
<accession>A0A3S9WBZ9</accession>
<dbReference type="GO" id="GO:0005886">
    <property type="term" value="C:plasma membrane"/>
    <property type="evidence" value="ECO:0007669"/>
    <property type="project" value="TreeGrafter"/>
</dbReference>
<dbReference type="PANTHER" id="PTHR12286">
    <property type="entry name" value="SACCHAROPINE DEHYDROGENASE-LIKE OXIDOREDUCTASE"/>
    <property type="match status" value="1"/>
</dbReference>
<dbReference type="EC" id="1.3.1.-" evidence="2"/>
<keyword evidence="2" id="KW-0560">Oxidoreductase</keyword>
<dbReference type="GO" id="GO:0009247">
    <property type="term" value="P:glycolipid biosynthetic process"/>
    <property type="evidence" value="ECO:0007669"/>
    <property type="project" value="TreeGrafter"/>
</dbReference>
<dbReference type="AlphaFoldDB" id="A0A3S9WBZ9"/>
<evidence type="ECO:0000259" key="1">
    <source>
        <dbReference type="Pfam" id="PF03435"/>
    </source>
</evidence>
<dbReference type="Pfam" id="PF03435">
    <property type="entry name" value="Sacchrp_dh_NADP"/>
    <property type="match status" value="1"/>
</dbReference>
<dbReference type="OrthoDB" id="4369409at2"/>
<feature type="domain" description="Saccharopine dehydrogenase NADP binding" evidence="1">
    <location>
        <begin position="11"/>
        <end position="119"/>
    </location>
</feature>
<evidence type="ECO:0000313" key="2">
    <source>
        <dbReference type="EMBL" id="AZS37579.1"/>
    </source>
</evidence>
<keyword evidence="3" id="KW-1185">Reference proteome</keyword>
<dbReference type="Proteomes" id="UP000276888">
    <property type="component" value="Chromosome"/>
</dbReference>
<dbReference type="GO" id="GO:0016491">
    <property type="term" value="F:oxidoreductase activity"/>
    <property type="evidence" value="ECO:0007669"/>
    <property type="project" value="UniProtKB-KW"/>
</dbReference>
<dbReference type="KEGG" id="mlv:CVS47_02217"/>
<protein>
    <submittedName>
        <fullName evidence="2">Trans-acting enoyl reductase</fullName>
        <ecNumber evidence="2">1.3.1.-</ecNumber>
    </submittedName>
</protein>
<dbReference type="Gene3D" id="3.40.50.720">
    <property type="entry name" value="NAD(P)-binding Rossmann-like Domain"/>
    <property type="match status" value="1"/>
</dbReference>
<gene>
    <name evidence="2" type="ORF">CVS47_02217</name>
</gene>
<dbReference type="PANTHER" id="PTHR12286:SF5">
    <property type="entry name" value="SACCHAROPINE DEHYDROGENASE-LIKE OXIDOREDUCTASE"/>
    <property type="match status" value="1"/>
</dbReference>
<dbReference type="InterPro" id="IPR036291">
    <property type="entry name" value="NAD(P)-bd_dom_sf"/>
</dbReference>
<dbReference type="InterPro" id="IPR005097">
    <property type="entry name" value="Sacchrp_dh_NADP-bd"/>
</dbReference>
<organism evidence="2 3">
    <name type="scientific">Microbacterium lemovicicum</name>
    <dbReference type="NCBI Taxonomy" id="1072463"/>
    <lineage>
        <taxon>Bacteria</taxon>
        <taxon>Bacillati</taxon>
        <taxon>Actinomycetota</taxon>
        <taxon>Actinomycetes</taxon>
        <taxon>Micrococcales</taxon>
        <taxon>Microbacteriaceae</taxon>
        <taxon>Microbacterium</taxon>
    </lineage>
</organism>
<proteinExistence type="predicted"/>
<sequence>MTRTDRDHDLVLLGATGFVGRLTAEHLVASAPKDARIALAGRSPEKLRQLTARLGVDWPTVVVDSSDAVAVERLAASTGVVATTVGPYLSRGLPLATACARAGTSYADLTGESAFVSRSIAANHGIAGASGARIVHSCGFDSIPSDLGVGLSAEAAGGGALVEAIAQVRSIRGGVSGGTIDSLRQQLIAAQSDARLRRIISDPFALTPGPSVRLPAGSIPHGSSRDRATGRWQAPFVMGAFNRQVVQRSNYLTGWGYGQLLRYREVVDTLPGLRGRALAAAVDALPAVLGGALTFPPTRALLDRLLPAPGEGPSEATMDRGRFSIDVDVYPIEGQPMRTRVAAPYDPGYRGTAVMLGESALCLALDDLADHAGVLTPMVAMGQALAARLRAHRFTLDTSPLS</sequence>
<dbReference type="InterPro" id="IPR051276">
    <property type="entry name" value="Saccharopine_DH-like_oxidrdct"/>
</dbReference>
<dbReference type="SUPFAM" id="SSF51735">
    <property type="entry name" value="NAD(P)-binding Rossmann-fold domains"/>
    <property type="match status" value="1"/>
</dbReference>
<reference evidence="2 3" key="1">
    <citation type="submission" date="2018-08" db="EMBL/GenBank/DDBJ databases">
        <title>Microbacterium lemovicicum sp. nov., a bacterium isolated from a natural uranium-rich soil.</title>
        <authorList>
            <person name="ORTET P."/>
        </authorList>
    </citation>
    <scope>NUCLEOTIDE SEQUENCE [LARGE SCALE GENOMIC DNA]</scope>
    <source>
        <strain evidence="2 3">Viu22</strain>
    </source>
</reference>
<name>A0A3S9WBZ9_9MICO</name>
<dbReference type="RefSeq" id="WP_127096118.1">
    <property type="nucleotide sequence ID" value="NZ_CP031423.1"/>
</dbReference>